<protein>
    <submittedName>
        <fullName evidence="11">Unannotated protein</fullName>
    </submittedName>
</protein>
<dbReference type="InterPro" id="IPR001645">
    <property type="entry name" value="Folylpolyglutamate_synth"/>
</dbReference>
<dbReference type="PANTHER" id="PTHR11136">
    <property type="entry name" value="FOLYLPOLYGLUTAMATE SYNTHASE-RELATED"/>
    <property type="match status" value="1"/>
</dbReference>
<accession>A0A6J7RNA9</accession>
<evidence type="ECO:0000313" key="9">
    <source>
        <dbReference type="EMBL" id="CAB4828075.1"/>
    </source>
</evidence>
<keyword evidence="6" id="KW-0460">Magnesium</keyword>
<dbReference type="SUPFAM" id="SSF53623">
    <property type="entry name" value="MurD-like peptide ligases, catalytic domain"/>
    <property type="match status" value="1"/>
</dbReference>
<dbReference type="PROSITE" id="PS01012">
    <property type="entry name" value="FOLYLPOLYGLU_SYNT_2"/>
    <property type="match status" value="1"/>
</dbReference>
<sequence>MPKPFASFDEALRWLDSHIDYERVVPTRRLLPSLDGVAAALKLLGSPQDSYPAIHITGTNGKGSTTAMITSLLSELGLLVGTYTSPNLHVVNERIACADQAISDDDLLDVLFRISLIEGEREEPLTRFEILTVAALLYFADQAVDIGVIEVGMGGTWDSTNVVTGSVSVITNVSLDHVQVLGNSVIEIATDKSGIIKPGSTAILGLVSDDVARVIAAKCDAVGAAGLWRSGETFSASENRLALGGRVVNLTIPGQEFRDVVIPLHGAHQGENAAVALAAVSAFLGRAPSREVVDAGFGRVRVPGRCEVLGHLPLLVVDGAHNEAGARSLGTALKDGFDVTGSMIAVLGMLEGRDPQELLEPLIDAGIGTFVCVEPDTPRAMSATVISDTCESLGVASLVAPSIEDGVDRAVALAGEDGLVLATGSLYVVGDARLRLLEVVKQK</sequence>
<evidence type="ECO:0000313" key="11">
    <source>
        <dbReference type="EMBL" id="CAB5030307.1"/>
    </source>
</evidence>
<dbReference type="PIRSF" id="PIRSF001563">
    <property type="entry name" value="Folylpolyglu_synth"/>
    <property type="match status" value="1"/>
</dbReference>
<dbReference type="InterPro" id="IPR013221">
    <property type="entry name" value="Mur_ligase_cen"/>
</dbReference>
<dbReference type="InterPro" id="IPR036615">
    <property type="entry name" value="Mur_ligase_C_dom_sf"/>
</dbReference>
<dbReference type="GO" id="GO:0046872">
    <property type="term" value="F:metal ion binding"/>
    <property type="evidence" value="ECO:0007669"/>
    <property type="project" value="UniProtKB-KW"/>
</dbReference>
<dbReference type="NCBIfam" id="TIGR01499">
    <property type="entry name" value="folC"/>
    <property type="match status" value="1"/>
</dbReference>
<dbReference type="EMBL" id="CAFBPM010000020">
    <property type="protein sequence ID" value="CAB5030307.1"/>
    <property type="molecule type" value="Genomic_DNA"/>
</dbReference>
<dbReference type="GO" id="GO:0008841">
    <property type="term" value="F:dihydrofolate synthase activity"/>
    <property type="evidence" value="ECO:0007669"/>
    <property type="project" value="TreeGrafter"/>
</dbReference>
<evidence type="ECO:0000259" key="8">
    <source>
        <dbReference type="Pfam" id="PF08245"/>
    </source>
</evidence>
<evidence type="ECO:0000256" key="2">
    <source>
        <dbReference type="ARBA" id="ARBA00022598"/>
    </source>
</evidence>
<evidence type="ECO:0000256" key="6">
    <source>
        <dbReference type="ARBA" id="ARBA00022842"/>
    </source>
</evidence>
<dbReference type="EMBL" id="CAFBLT010000001">
    <property type="protein sequence ID" value="CAB4861795.1"/>
    <property type="molecule type" value="Genomic_DNA"/>
</dbReference>
<dbReference type="EMBL" id="CAFABE010000036">
    <property type="protein sequence ID" value="CAB4828075.1"/>
    <property type="molecule type" value="Genomic_DNA"/>
</dbReference>
<evidence type="ECO:0000256" key="1">
    <source>
        <dbReference type="ARBA" id="ARBA00008276"/>
    </source>
</evidence>
<keyword evidence="2" id="KW-0436">Ligase</keyword>
<dbReference type="InterPro" id="IPR018109">
    <property type="entry name" value="Folylpolyglutamate_synth_CS"/>
</dbReference>
<dbReference type="Pfam" id="PF08245">
    <property type="entry name" value="Mur_ligase_M"/>
    <property type="match status" value="1"/>
</dbReference>
<dbReference type="PANTHER" id="PTHR11136:SF0">
    <property type="entry name" value="DIHYDROFOLATE SYNTHETASE-RELATED"/>
    <property type="match status" value="1"/>
</dbReference>
<organism evidence="11">
    <name type="scientific">freshwater metagenome</name>
    <dbReference type="NCBI Taxonomy" id="449393"/>
    <lineage>
        <taxon>unclassified sequences</taxon>
        <taxon>metagenomes</taxon>
        <taxon>ecological metagenomes</taxon>
    </lineage>
</organism>
<keyword evidence="3" id="KW-0479">Metal-binding</keyword>
<feature type="domain" description="Mur ligase C-terminal" evidence="7">
    <location>
        <begin position="304"/>
        <end position="425"/>
    </location>
</feature>
<dbReference type="Pfam" id="PF02875">
    <property type="entry name" value="Mur_ligase_C"/>
    <property type="match status" value="1"/>
</dbReference>
<dbReference type="AlphaFoldDB" id="A0A6J7RNA9"/>
<evidence type="ECO:0000256" key="3">
    <source>
        <dbReference type="ARBA" id="ARBA00022723"/>
    </source>
</evidence>
<keyword evidence="5" id="KW-0067">ATP-binding</keyword>
<evidence type="ECO:0000256" key="5">
    <source>
        <dbReference type="ARBA" id="ARBA00022840"/>
    </source>
</evidence>
<name>A0A6J7RNA9_9ZZZZ</name>
<gene>
    <name evidence="9" type="ORF">UFOPK3164_00900</name>
    <name evidence="10" type="ORF">UFOPK3427_00232</name>
    <name evidence="11" type="ORF">UFOPK4112_01573</name>
</gene>
<comment type="similarity">
    <text evidence="1">Belongs to the folylpolyglutamate synthase family.</text>
</comment>
<reference evidence="11" key="1">
    <citation type="submission" date="2020-05" db="EMBL/GenBank/DDBJ databases">
        <authorList>
            <person name="Chiriac C."/>
            <person name="Salcher M."/>
            <person name="Ghai R."/>
            <person name="Kavagutti S V."/>
        </authorList>
    </citation>
    <scope>NUCLEOTIDE SEQUENCE</scope>
</reference>
<evidence type="ECO:0000313" key="10">
    <source>
        <dbReference type="EMBL" id="CAB4861795.1"/>
    </source>
</evidence>
<dbReference type="PROSITE" id="PS01011">
    <property type="entry name" value="FOLYLPOLYGLU_SYNT_1"/>
    <property type="match status" value="1"/>
</dbReference>
<dbReference type="SUPFAM" id="SSF53244">
    <property type="entry name" value="MurD-like peptide ligases, peptide-binding domain"/>
    <property type="match status" value="1"/>
</dbReference>
<dbReference type="InterPro" id="IPR036565">
    <property type="entry name" value="Mur-like_cat_sf"/>
</dbReference>
<dbReference type="InterPro" id="IPR004101">
    <property type="entry name" value="Mur_ligase_C"/>
</dbReference>
<feature type="domain" description="Mur ligase central" evidence="8">
    <location>
        <begin position="56"/>
        <end position="280"/>
    </location>
</feature>
<dbReference type="Gene3D" id="3.40.1190.10">
    <property type="entry name" value="Mur-like, catalytic domain"/>
    <property type="match status" value="1"/>
</dbReference>
<dbReference type="Gene3D" id="3.90.190.20">
    <property type="entry name" value="Mur ligase, C-terminal domain"/>
    <property type="match status" value="1"/>
</dbReference>
<evidence type="ECO:0000256" key="4">
    <source>
        <dbReference type="ARBA" id="ARBA00022741"/>
    </source>
</evidence>
<dbReference type="GO" id="GO:0005524">
    <property type="term" value="F:ATP binding"/>
    <property type="evidence" value="ECO:0007669"/>
    <property type="project" value="UniProtKB-KW"/>
</dbReference>
<dbReference type="GO" id="GO:0005737">
    <property type="term" value="C:cytoplasm"/>
    <property type="evidence" value="ECO:0007669"/>
    <property type="project" value="TreeGrafter"/>
</dbReference>
<keyword evidence="4" id="KW-0547">Nucleotide-binding</keyword>
<proteinExistence type="inferred from homology"/>
<evidence type="ECO:0000259" key="7">
    <source>
        <dbReference type="Pfam" id="PF02875"/>
    </source>
</evidence>
<dbReference type="GO" id="GO:0004326">
    <property type="term" value="F:tetrahydrofolylpolyglutamate synthase activity"/>
    <property type="evidence" value="ECO:0007669"/>
    <property type="project" value="InterPro"/>
</dbReference>